<dbReference type="InterPro" id="IPR004846">
    <property type="entry name" value="T2SS/T3SS_dom"/>
</dbReference>
<dbReference type="OrthoDB" id="9775455at2"/>
<dbReference type="GO" id="GO:0009279">
    <property type="term" value="C:cell outer membrane"/>
    <property type="evidence" value="ECO:0007669"/>
    <property type="project" value="UniProtKB-SubCell"/>
</dbReference>
<dbReference type="Pfam" id="PF03958">
    <property type="entry name" value="Secretin_N"/>
    <property type="match status" value="5"/>
</dbReference>
<dbReference type="EMBL" id="QJSX01000001">
    <property type="protein sequence ID" value="PYE56388.1"/>
    <property type="molecule type" value="Genomic_DNA"/>
</dbReference>
<dbReference type="InterPro" id="IPR050810">
    <property type="entry name" value="Bact_Secretion_Sys_Channel"/>
</dbReference>
<dbReference type="InterPro" id="IPR001775">
    <property type="entry name" value="GspD/PilQ"/>
</dbReference>
<evidence type="ECO:0000256" key="5">
    <source>
        <dbReference type="RuleBase" id="RU004004"/>
    </source>
</evidence>
<dbReference type="PANTHER" id="PTHR30332">
    <property type="entry name" value="PROBABLE GENERAL SECRETION PATHWAY PROTEIN D"/>
    <property type="match status" value="1"/>
</dbReference>
<accession>A0A318SBG1</accession>
<evidence type="ECO:0000313" key="11">
    <source>
        <dbReference type="Proteomes" id="UP000248326"/>
    </source>
</evidence>
<feature type="domain" description="Type II/III secretion system secretin-like" evidence="8">
    <location>
        <begin position="613"/>
        <end position="754"/>
    </location>
</feature>
<comment type="subcellular location">
    <subcellularLocation>
        <location evidence="5">Cell outer membrane</location>
    </subcellularLocation>
    <subcellularLocation>
        <location evidence="1">Membrane</location>
    </subcellularLocation>
</comment>
<comment type="caution">
    <text evidence="10">The sequence shown here is derived from an EMBL/GenBank/DDBJ whole genome shotgun (WGS) entry which is preliminary data.</text>
</comment>
<dbReference type="PANTHER" id="PTHR30332:SF17">
    <property type="entry name" value="TYPE IV PILIATION SYSTEM PROTEIN DR_0774-RELATED"/>
    <property type="match status" value="1"/>
</dbReference>
<reference evidence="10 11" key="1">
    <citation type="submission" date="2018-06" db="EMBL/GenBank/DDBJ databases">
        <title>Genomic Encyclopedia of Type Strains, Phase IV (KMG-IV): sequencing the most valuable type-strain genomes for metagenomic binning, comparative biology and taxonomic classification.</title>
        <authorList>
            <person name="Goeker M."/>
        </authorList>
    </citation>
    <scope>NUCLEOTIDE SEQUENCE [LARGE SCALE GENOMIC DNA]</scope>
    <source>
        <strain evidence="10 11">DSM 18048</strain>
    </source>
</reference>
<dbReference type="Gene3D" id="3.30.1370.120">
    <property type="match status" value="4"/>
</dbReference>
<dbReference type="Proteomes" id="UP000248326">
    <property type="component" value="Unassembled WGS sequence"/>
</dbReference>
<dbReference type="PRINTS" id="PR00811">
    <property type="entry name" value="BCTERIALGSPD"/>
</dbReference>
<organism evidence="10 11">
    <name type="scientific">Deinococcus yavapaiensis KR-236</name>
    <dbReference type="NCBI Taxonomy" id="694435"/>
    <lineage>
        <taxon>Bacteria</taxon>
        <taxon>Thermotogati</taxon>
        <taxon>Deinococcota</taxon>
        <taxon>Deinococci</taxon>
        <taxon>Deinococcales</taxon>
        <taxon>Deinococcaceae</taxon>
        <taxon>Deinococcus</taxon>
    </lineage>
</organism>
<evidence type="ECO:0000313" key="10">
    <source>
        <dbReference type="EMBL" id="PYE56388.1"/>
    </source>
</evidence>
<comment type="similarity">
    <text evidence="4">Belongs to the bacterial secretin family.</text>
</comment>
<keyword evidence="3" id="KW-0472">Membrane</keyword>
<evidence type="ECO:0000256" key="4">
    <source>
        <dbReference type="RuleBase" id="RU004003"/>
    </source>
</evidence>
<evidence type="ECO:0000256" key="1">
    <source>
        <dbReference type="ARBA" id="ARBA00004370"/>
    </source>
</evidence>
<dbReference type="InterPro" id="IPR004845">
    <property type="entry name" value="T2SS_GspD_CS"/>
</dbReference>
<dbReference type="PROSITE" id="PS00875">
    <property type="entry name" value="T2SP_D"/>
    <property type="match status" value="1"/>
</dbReference>
<sequence length="754" mass="79119">MIKRALTLMMTAALGMASAQTLTDARLVNANVSLEVGQRAMPLSVTLSALARSAGYDIVFDVNVDALPSASGPTAPTMFSFQNKPFNEVWPLLMDVYGLNYRIVQVGGKDVLRVSNTPLQRVVDLKNAAAADVEARLKSLLPNVRVVSDIRTNSLIVSGSNRDLTDLDGLLTDLDRPVAQAPVTPAPTPPAPDPVVQNTVTLQNAQAAEVEARLKALFPNLRIVSDVRTNTVFVSATAKEFVDVSTVVSQLDRPIAQAPVTPAPTPPAPDPVVQNTVTLQNAQAAEVEARLKALFPNLRIVSDVRTNTVFVSATAKEFVDVSTVVSQLDRAAQQAATQTPDPSVQRVYTVQSSSDDIAAFLRTTYPTLVVTPVGKTNQLVVSGPTSVVNTAFALLGQVDRPLPVAAVGPAVVQRIFTLANAQASEIKAVLENTLATRLDDAATGSSTGAANNSANNSANNQAPTTQSAQDAASAAASQSGSDVTIIADQRTNTLIVRGTPEQVAQVAELIPVLDVRVPQINVQIRIQEITEDAARTLGIDWSAGIGNFVTKLVSGNLTALFDNTTNFAGLNLGATLKALENQQLSKSIYDGNVTLQSGQRRQGNATSAENASAGASASIKSGGRVEVNIPGAAGNIVRQIDYGVLLDFLNPQVSNDGTITIGVRSSISNPQTALTGGSIPNILSFLNREASTTVSFKSGQTVLLGGLLTDTENTTTNGVPFLSSIPLVGSLFKSEDTRKSKAQLLIVLTGNIVQ</sequence>
<evidence type="ECO:0000256" key="6">
    <source>
        <dbReference type="SAM" id="MobiDB-lite"/>
    </source>
</evidence>
<evidence type="ECO:0000259" key="8">
    <source>
        <dbReference type="Pfam" id="PF00263"/>
    </source>
</evidence>
<dbReference type="GO" id="GO:0009306">
    <property type="term" value="P:protein secretion"/>
    <property type="evidence" value="ECO:0007669"/>
    <property type="project" value="InterPro"/>
</dbReference>
<evidence type="ECO:0000259" key="9">
    <source>
        <dbReference type="Pfam" id="PF03958"/>
    </source>
</evidence>
<evidence type="ECO:0000256" key="3">
    <source>
        <dbReference type="ARBA" id="ARBA00023136"/>
    </source>
</evidence>
<feature type="chain" id="PRO_5016455823" evidence="7">
    <location>
        <begin position="20"/>
        <end position="754"/>
    </location>
</feature>
<feature type="domain" description="NolW-like" evidence="9">
    <location>
        <begin position="121"/>
        <end position="180"/>
    </location>
</feature>
<evidence type="ECO:0000256" key="7">
    <source>
        <dbReference type="SAM" id="SignalP"/>
    </source>
</evidence>
<keyword evidence="11" id="KW-1185">Reference proteome</keyword>
<dbReference type="AlphaFoldDB" id="A0A318SBG1"/>
<feature type="region of interest" description="Disordered" evidence="6">
    <location>
        <begin position="444"/>
        <end position="474"/>
    </location>
</feature>
<feature type="signal peptide" evidence="7">
    <location>
        <begin position="1"/>
        <end position="19"/>
    </location>
</feature>
<feature type="domain" description="NolW-like" evidence="9">
    <location>
        <begin position="199"/>
        <end position="257"/>
    </location>
</feature>
<feature type="domain" description="NolW-like" evidence="9">
    <location>
        <begin position="276"/>
        <end position="334"/>
    </location>
</feature>
<keyword evidence="2 7" id="KW-0732">Signal</keyword>
<dbReference type="GO" id="GO:0015627">
    <property type="term" value="C:type II protein secretion system complex"/>
    <property type="evidence" value="ECO:0007669"/>
    <property type="project" value="TreeGrafter"/>
</dbReference>
<evidence type="ECO:0000256" key="2">
    <source>
        <dbReference type="ARBA" id="ARBA00022729"/>
    </source>
</evidence>
<gene>
    <name evidence="10" type="ORF">DES52_101192</name>
</gene>
<keyword evidence="5" id="KW-0813">Transport</keyword>
<feature type="domain" description="NolW-like" evidence="9">
    <location>
        <begin position="345"/>
        <end position="401"/>
    </location>
</feature>
<name>A0A318SBG1_9DEIO</name>
<feature type="domain" description="NolW-like" evidence="9">
    <location>
        <begin position="414"/>
        <end position="519"/>
    </location>
</feature>
<dbReference type="Pfam" id="PF00263">
    <property type="entry name" value="Secretin"/>
    <property type="match status" value="1"/>
</dbReference>
<dbReference type="RefSeq" id="WP_110884887.1">
    <property type="nucleotide sequence ID" value="NZ_QJSX01000001.1"/>
</dbReference>
<dbReference type="InterPro" id="IPR005644">
    <property type="entry name" value="NolW-like"/>
</dbReference>
<dbReference type="InterPro" id="IPR038591">
    <property type="entry name" value="NolW-like_sf"/>
</dbReference>
<proteinExistence type="inferred from homology"/>
<protein>
    <submittedName>
        <fullName evidence="10">Type II/III secretion system protein</fullName>
    </submittedName>
</protein>